<evidence type="ECO:0000259" key="1">
    <source>
        <dbReference type="Pfam" id="PF01909"/>
    </source>
</evidence>
<evidence type="ECO:0000313" key="2">
    <source>
        <dbReference type="EMBL" id="MBB6634622.1"/>
    </source>
</evidence>
<reference evidence="2 3" key="1">
    <citation type="submission" date="2020-08" db="EMBL/GenBank/DDBJ databases">
        <title>Cohnella phylogeny.</title>
        <authorList>
            <person name="Dunlap C."/>
        </authorList>
    </citation>
    <scope>NUCLEOTIDE SEQUENCE [LARGE SCALE GENOMIC DNA]</scope>
    <source>
        <strain evidence="2 3">DSM 25241</strain>
    </source>
</reference>
<dbReference type="Gene3D" id="3.30.460.10">
    <property type="entry name" value="Beta Polymerase, domain 2"/>
    <property type="match status" value="1"/>
</dbReference>
<sequence>MHEHHRRALEALAEEIKQDPDVLALVTAGSVAQGRARESSDVDVFLILKDEAYERRKNSNDLSYLNREICDYEGGYIDGKMVNVRFLELAAERGSEPTRNAFVGSKVVYSQLEGLQSLIDRIPVYPEENRERNLRDFYAQIYLYGYYFSNEAAQKGNVYLLHHSATQLVLFGGRIILAHNRLLFPCHKDLMKAEKQAPYKPEGFAEQAEVLLKEPTVDKCMSFAAMLLGFRDPGIPFEQAVSLFVDNNEWNWLEHEPPLTDR</sequence>
<dbReference type="RefSeq" id="WP_185119855.1">
    <property type="nucleotide sequence ID" value="NZ_JACJVQ010000007.1"/>
</dbReference>
<dbReference type="InterPro" id="IPR002934">
    <property type="entry name" value="Polymerase_NTP_transf_dom"/>
</dbReference>
<feature type="domain" description="Polymerase nucleotidyl transferase" evidence="1">
    <location>
        <begin position="10"/>
        <end position="66"/>
    </location>
</feature>
<organism evidence="2 3">
    <name type="scientific">Cohnella thailandensis</name>
    <dbReference type="NCBI Taxonomy" id="557557"/>
    <lineage>
        <taxon>Bacteria</taxon>
        <taxon>Bacillati</taxon>
        <taxon>Bacillota</taxon>
        <taxon>Bacilli</taxon>
        <taxon>Bacillales</taxon>
        <taxon>Paenibacillaceae</taxon>
        <taxon>Cohnella</taxon>
    </lineage>
</organism>
<dbReference type="Proteomes" id="UP000535838">
    <property type="component" value="Unassembled WGS sequence"/>
</dbReference>
<dbReference type="GO" id="GO:0016779">
    <property type="term" value="F:nucleotidyltransferase activity"/>
    <property type="evidence" value="ECO:0007669"/>
    <property type="project" value="InterPro"/>
</dbReference>
<dbReference type="SUPFAM" id="SSF81301">
    <property type="entry name" value="Nucleotidyltransferase"/>
    <property type="match status" value="1"/>
</dbReference>
<dbReference type="AlphaFoldDB" id="A0A841STR0"/>
<keyword evidence="2" id="KW-0808">Transferase</keyword>
<dbReference type="Pfam" id="PF01909">
    <property type="entry name" value="NTP_transf_2"/>
    <property type="match status" value="1"/>
</dbReference>
<gene>
    <name evidence="2" type="ORF">H7B67_10920</name>
</gene>
<keyword evidence="3" id="KW-1185">Reference proteome</keyword>
<dbReference type="InterPro" id="IPR043519">
    <property type="entry name" value="NT_sf"/>
</dbReference>
<protein>
    <submittedName>
        <fullName evidence="2">Nucleotidyltransferase domain-containing protein</fullName>
    </submittedName>
</protein>
<comment type="caution">
    <text evidence="2">The sequence shown here is derived from an EMBL/GenBank/DDBJ whole genome shotgun (WGS) entry which is preliminary data.</text>
</comment>
<evidence type="ECO:0000313" key="3">
    <source>
        <dbReference type="Proteomes" id="UP000535838"/>
    </source>
</evidence>
<dbReference type="CDD" id="cd05403">
    <property type="entry name" value="NT_KNTase_like"/>
    <property type="match status" value="1"/>
</dbReference>
<name>A0A841STR0_9BACL</name>
<dbReference type="EMBL" id="JACJVQ010000007">
    <property type="protein sequence ID" value="MBB6634622.1"/>
    <property type="molecule type" value="Genomic_DNA"/>
</dbReference>
<proteinExistence type="predicted"/>
<accession>A0A841STR0</accession>